<comment type="caution">
    <text evidence="1">The sequence shown here is derived from an EMBL/GenBank/DDBJ whole genome shotgun (WGS) entry which is preliminary data.</text>
</comment>
<dbReference type="AlphaFoldDB" id="A0A9D3VHA1"/>
<sequence>MGRASDAILWGVRDDLMIALDRGSDRLIILSNNQEAVQAIQGSSTKASNSALRIQQEGR</sequence>
<proteinExistence type="predicted"/>
<protein>
    <submittedName>
        <fullName evidence="1">Uncharacterized protein</fullName>
    </submittedName>
</protein>
<accession>A0A9D3VHA1</accession>
<dbReference type="Proteomes" id="UP000828251">
    <property type="component" value="Unassembled WGS sequence"/>
</dbReference>
<evidence type="ECO:0000313" key="1">
    <source>
        <dbReference type="EMBL" id="KAH1083345.1"/>
    </source>
</evidence>
<reference evidence="1 2" key="1">
    <citation type="journal article" date="2021" name="Plant Biotechnol. J.">
        <title>Multi-omics assisted identification of the key and species-specific regulatory components of drought-tolerant mechanisms in Gossypium stocksii.</title>
        <authorList>
            <person name="Yu D."/>
            <person name="Ke L."/>
            <person name="Zhang D."/>
            <person name="Wu Y."/>
            <person name="Sun Y."/>
            <person name="Mei J."/>
            <person name="Sun J."/>
            <person name="Sun Y."/>
        </authorList>
    </citation>
    <scope>NUCLEOTIDE SEQUENCE [LARGE SCALE GENOMIC DNA]</scope>
    <source>
        <strain evidence="2">cv. E1</strain>
        <tissue evidence="1">Leaf</tissue>
    </source>
</reference>
<dbReference type="OrthoDB" id="1000830at2759"/>
<evidence type="ECO:0000313" key="2">
    <source>
        <dbReference type="Proteomes" id="UP000828251"/>
    </source>
</evidence>
<keyword evidence="2" id="KW-1185">Reference proteome</keyword>
<organism evidence="1 2">
    <name type="scientific">Gossypium stocksii</name>
    <dbReference type="NCBI Taxonomy" id="47602"/>
    <lineage>
        <taxon>Eukaryota</taxon>
        <taxon>Viridiplantae</taxon>
        <taxon>Streptophyta</taxon>
        <taxon>Embryophyta</taxon>
        <taxon>Tracheophyta</taxon>
        <taxon>Spermatophyta</taxon>
        <taxon>Magnoliopsida</taxon>
        <taxon>eudicotyledons</taxon>
        <taxon>Gunneridae</taxon>
        <taxon>Pentapetalae</taxon>
        <taxon>rosids</taxon>
        <taxon>malvids</taxon>
        <taxon>Malvales</taxon>
        <taxon>Malvaceae</taxon>
        <taxon>Malvoideae</taxon>
        <taxon>Gossypium</taxon>
    </lineage>
</organism>
<name>A0A9D3VHA1_9ROSI</name>
<gene>
    <name evidence="1" type="ORF">J1N35_023106</name>
</gene>
<dbReference type="EMBL" id="JAIQCV010000007">
    <property type="protein sequence ID" value="KAH1083345.1"/>
    <property type="molecule type" value="Genomic_DNA"/>
</dbReference>